<gene>
    <name evidence="11" type="ORF">AUJ44_04015</name>
</gene>
<dbReference type="AlphaFoldDB" id="A0A1J4V3J9"/>
<dbReference type="InterPro" id="IPR012947">
    <property type="entry name" value="tRNA_SAD"/>
</dbReference>
<dbReference type="PANTHER" id="PTHR11777:SF9">
    <property type="entry name" value="ALANINE--TRNA LIGASE, CYTOPLASMIC"/>
    <property type="match status" value="1"/>
</dbReference>
<dbReference type="SUPFAM" id="SSF101353">
    <property type="entry name" value="Putative anticodon-binding domain of alanyl-tRNA synthetase (AlaRS)"/>
    <property type="match status" value="1"/>
</dbReference>
<keyword evidence="5" id="KW-0547">Nucleotide-binding</keyword>
<sequence>MTSDEIRKKFLKFFKKRGHAIIPSAPLVPENDPSVLFNTAGMQPLVPYLLGQAHPQGKRLADVQKCVRTVDIDDIGDNTHATFFEMLGNWSLGDYFKEDAIKWSYEFLTSQDEGLGLDLKRLYVTVFEGDENAPRDEEAFETWKRYIHKDRIYFMGAKTNWWSPGENGPCGPDSEMFYDTTVDGLGDINADEFVAADKRQDIVEVWNDVFMEYEKKDGKIIGKLAQQNVDTGAGLERVTMVAQGKKNIFDTDLFIPIMKRIAEHAASDDAQAQRIIADHVRTAVFMIADGVIPSNTEQGYVLRRLIRRARYYYDSIGTKEKALGLLASDVISVYKNTNYNLGKKKQNIEEIITNEERTFVANLVFGKKFLEKIMKKENIISAKNAFMAYSTYGFPFELTKEIAAENGKVVDENGFRDEMRKHQDVSRVGAEQKFKGGLANTNEKTTMLHTCTHLMLAGLRKYLGDDVHQAGSNITEERTRFDFTYPHKVERDTLDKVETYVNEAIGKECDMVIKKIQKEEARATGVEGSFWEKYPDMVNVYMVKCENGTVYSQELCGGPHVENTGAIKGVFKIKKEEASSAGVRRIKAILE</sequence>
<evidence type="ECO:0000256" key="4">
    <source>
        <dbReference type="ARBA" id="ARBA00022598"/>
    </source>
</evidence>
<dbReference type="CDD" id="cd00673">
    <property type="entry name" value="AlaRS_core"/>
    <property type="match status" value="1"/>
</dbReference>
<dbReference type="InterPro" id="IPR018162">
    <property type="entry name" value="Ala-tRNA-ligase_IIc_anticod-bd"/>
</dbReference>
<dbReference type="Gene3D" id="3.30.980.10">
    <property type="entry name" value="Threonyl-trna Synthetase, Chain A, domain 2"/>
    <property type="match status" value="1"/>
</dbReference>
<evidence type="ECO:0000256" key="7">
    <source>
        <dbReference type="ARBA" id="ARBA00022884"/>
    </source>
</evidence>
<dbReference type="STRING" id="1805282.AUJ44_04015"/>
<dbReference type="PANTHER" id="PTHR11777">
    <property type="entry name" value="ALANYL-TRNA SYNTHETASE"/>
    <property type="match status" value="1"/>
</dbReference>
<dbReference type="FunFam" id="3.30.980.10:FF:000004">
    <property type="entry name" value="Alanine--tRNA ligase, cytoplasmic"/>
    <property type="match status" value="1"/>
</dbReference>
<dbReference type="InterPro" id="IPR018163">
    <property type="entry name" value="Thr/Ala-tRNA-synth_IIc_edit"/>
</dbReference>
<keyword evidence="3" id="KW-0820">tRNA-binding</keyword>
<dbReference type="GO" id="GO:0005737">
    <property type="term" value="C:cytoplasm"/>
    <property type="evidence" value="ECO:0007669"/>
    <property type="project" value="InterPro"/>
</dbReference>
<comment type="caution">
    <text evidence="11">The sequence shown here is derived from an EMBL/GenBank/DDBJ whole genome shotgun (WGS) entry which is preliminary data.</text>
</comment>
<dbReference type="SUPFAM" id="SSF55681">
    <property type="entry name" value="Class II aaRS and biotin synthetases"/>
    <property type="match status" value="1"/>
</dbReference>
<dbReference type="Gene3D" id="3.30.930.10">
    <property type="entry name" value="Bira Bifunctional Protein, Domain 2"/>
    <property type="match status" value="1"/>
</dbReference>
<keyword evidence="7" id="KW-0694">RNA-binding</keyword>
<evidence type="ECO:0000256" key="2">
    <source>
        <dbReference type="ARBA" id="ARBA00013168"/>
    </source>
</evidence>
<dbReference type="EMBL" id="MNVO01000057">
    <property type="protein sequence ID" value="OIO31738.1"/>
    <property type="molecule type" value="Genomic_DNA"/>
</dbReference>
<dbReference type="NCBIfam" id="NF002436">
    <property type="entry name" value="PRK01584.1"/>
    <property type="match status" value="1"/>
</dbReference>
<dbReference type="InterPro" id="IPR050058">
    <property type="entry name" value="Ala-tRNA_ligase"/>
</dbReference>
<dbReference type="InterPro" id="IPR045864">
    <property type="entry name" value="aa-tRNA-synth_II/BPL/LPL"/>
</dbReference>
<dbReference type="PROSITE" id="PS50860">
    <property type="entry name" value="AA_TRNA_LIGASE_II_ALA"/>
    <property type="match status" value="1"/>
</dbReference>
<dbReference type="InterPro" id="IPR002318">
    <property type="entry name" value="Ala-tRNA-lgiase_IIc"/>
</dbReference>
<dbReference type="InterPro" id="IPR018164">
    <property type="entry name" value="Ala-tRNA-synth_IIc_N"/>
</dbReference>
<keyword evidence="6" id="KW-0067">ATP-binding</keyword>
<protein>
    <recommendedName>
        <fullName evidence="2">alanine--tRNA ligase</fullName>
        <ecNumber evidence="2">6.1.1.7</ecNumber>
    </recommendedName>
</protein>
<dbReference type="GO" id="GO:0002161">
    <property type="term" value="F:aminoacyl-tRNA deacylase activity"/>
    <property type="evidence" value="ECO:0007669"/>
    <property type="project" value="TreeGrafter"/>
</dbReference>
<evidence type="ECO:0000256" key="6">
    <source>
        <dbReference type="ARBA" id="ARBA00022840"/>
    </source>
</evidence>
<name>A0A1J4V3J9_9BACT</name>
<keyword evidence="4" id="KW-0436">Ligase</keyword>
<organism evidence="11 12">
    <name type="scientific">Candidatus Nomurabacteria bacterium CG1_02_47_685</name>
    <dbReference type="NCBI Taxonomy" id="1805282"/>
    <lineage>
        <taxon>Bacteria</taxon>
        <taxon>Candidatus Nomuraibacteriota</taxon>
    </lineage>
</organism>
<evidence type="ECO:0000256" key="3">
    <source>
        <dbReference type="ARBA" id="ARBA00022555"/>
    </source>
</evidence>
<dbReference type="SUPFAM" id="SSF55186">
    <property type="entry name" value="ThrRS/AlaRS common domain"/>
    <property type="match status" value="1"/>
</dbReference>
<accession>A0A1J4V3J9</accession>
<dbReference type="EC" id="6.1.1.7" evidence="2"/>
<evidence type="ECO:0000259" key="10">
    <source>
        <dbReference type="PROSITE" id="PS50860"/>
    </source>
</evidence>
<reference evidence="11 12" key="1">
    <citation type="journal article" date="2016" name="Environ. Microbiol.">
        <title>Genomic resolution of a cold subsurface aquifer community provides metabolic insights for novel microbes adapted to high CO concentrations.</title>
        <authorList>
            <person name="Probst A.J."/>
            <person name="Castelle C.J."/>
            <person name="Singh A."/>
            <person name="Brown C.T."/>
            <person name="Anantharaman K."/>
            <person name="Sharon I."/>
            <person name="Hug L.A."/>
            <person name="Burstein D."/>
            <person name="Emerson J.B."/>
            <person name="Thomas B.C."/>
            <person name="Banfield J.F."/>
        </authorList>
    </citation>
    <scope>NUCLEOTIDE SEQUENCE [LARGE SCALE GENOMIC DNA]</scope>
    <source>
        <strain evidence="11">CG1_02_47_685</strain>
    </source>
</reference>
<dbReference type="Pfam" id="PF01411">
    <property type="entry name" value="tRNA-synt_2c"/>
    <property type="match status" value="1"/>
</dbReference>
<feature type="domain" description="Alanyl-transfer RNA synthetases family profile" evidence="10">
    <location>
        <begin position="1"/>
        <end position="591"/>
    </location>
</feature>
<evidence type="ECO:0000256" key="8">
    <source>
        <dbReference type="ARBA" id="ARBA00022917"/>
    </source>
</evidence>
<dbReference type="SMART" id="SM00863">
    <property type="entry name" value="tRNA_SAD"/>
    <property type="match status" value="1"/>
</dbReference>
<comment type="similarity">
    <text evidence="1">Belongs to the class-II aminoacyl-tRNA synthetase family.</text>
</comment>
<dbReference type="Gene3D" id="3.30.54.20">
    <property type="match status" value="1"/>
</dbReference>
<dbReference type="GO" id="GO:0000049">
    <property type="term" value="F:tRNA binding"/>
    <property type="evidence" value="ECO:0007669"/>
    <property type="project" value="UniProtKB-KW"/>
</dbReference>
<dbReference type="GO" id="GO:0006419">
    <property type="term" value="P:alanyl-tRNA aminoacylation"/>
    <property type="evidence" value="ECO:0007669"/>
    <property type="project" value="InterPro"/>
</dbReference>
<keyword evidence="9" id="KW-0030">Aminoacyl-tRNA synthetase</keyword>
<dbReference type="PRINTS" id="PR00980">
    <property type="entry name" value="TRNASYNTHALA"/>
</dbReference>
<evidence type="ECO:0000256" key="1">
    <source>
        <dbReference type="ARBA" id="ARBA00008226"/>
    </source>
</evidence>
<evidence type="ECO:0000256" key="5">
    <source>
        <dbReference type="ARBA" id="ARBA00022741"/>
    </source>
</evidence>
<dbReference type="Proteomes" id="UP000183206">
    <property type="component" value="Unassembled WGS sequence"/>
</dbReference>
<evidence type="ECO:0000313" key="12">
    <source>
        <dbReference type="Proteomes" id="UP000183206"/>
    </source>
</evidence>
<proteinExistence type="inferred from homology"/>
<dbReference type="GO" id="GO:0005524">
    <property type="term" value="F:ATP binding"/>
    <property type="evidence" value="ECO:0007669"/>
    <property type="project" value="UniProtKB-KW"/>
</dbReference>
<dbReference type="Pfam" id="PF07973">
    <property type="entry name" value="tRNA_SAD"/>
    <property type="match status" value="1"/>
</dbReference>
<dbReference type="GO" id="GO:0004813">
    <property type="term" value="F:alanine-tRNA ligase activity"/>
    <property type="evidence" value="ECO:0007669"/>
    <property type="project" value="UniProtKB-EC"/>
</dbReference>
<evidence type="ECO:0000313" key="11">
    <source>
        <dbReference type="EMBL" id="OIO31738.1"/>
    </source>
</evidence>
<dbReference type="InterPro" id="IPR018165">
    <property type="entry name" value="Ala-tRNA-synth_IIc_core"/>
</dbReference>
<keyword evidence="8" id="KW-0648">Protein biosynthesis</keyword>
<evidence type="ECO:0000256" key="9">
    <source>
        <dbReference type="ARBA" id="ARBA00023146"/>
    </source>
</evidence>